<keyword evidence="2" id="KW-1185">Reference proteome</keyword>
<dbReference type="OrthoDB" id="402568at72274"/>
<evidence type="ECO:0000313" key="1">
    <source>
        <dbReference type="EMBL" id="SDP81442.1"/>
    </source>
</evidence>
<protein>
    <submittedName>
        <fullName evidence="1">Uncharacterized protein</fullName>
    </submittedName>
</protein>
<sequence length="324" mass="36701">MSSTQPKSALQNILTKAHGYIQQAFELKGIGYEKRDEELTSIRNEIEFTSSNIDLSIEPSFVISQDKKTIDSQILENYRQCLLYALHTERINSRELAPMIAIGQNHFTDPILARMIAALINARAHLTALEILINIKNKHYDGRASKAAHAKHLKPSKKEDTPIIKALVKYIHYKNLDLSKAKTKERIDYISKIIININKEYKILDISDIGELKTDILEASLEITDKFKGPRARITDRLAWIRSQQPNTSADNENSMLNETTLTLNFNEGMKTALLYMLVEKFSDMPTVTIKKIKSIKTKEQIERGLALLSRGASLSEISAAMDT</sequence>
<name>A0A1H0VS87_9GAMM</name>
<dbReference type="AlphaFoldDB" id="A0A1H0VS87"/>
<dbReference type="GeneID" id="300931792"/>
<dbReference type="RefSeq" id="WP_090430515.1">
    <property type="nucleotide sequence ID" value="NZ_FNJJ01000006.1"/>
</dbReference>
<dbReference type="EMBL" id="FNJJ01000006">
    <property type="protein sequence ID" value="SDP81442.1"/>
    <property type="molecule type" value="Genomic_DNA"/>
</dbReference>
<evidence type="ECO:0000313" key="2">
    <source>
        <dbReference type="Proteomes" id="UP000199460"/>
    </source>
</evidence>
<accession>A0A1H0VS87</accession>
<gene>
    <name evidence="1" type="ORF">SAMN05216213_10645</name>
</gene>
<organism evidence="1 2">
    <name type="scientific">Ectopseudomonas guguanensis</name>
    <dbReference type="NCBI Taxonomy" id="1198456"/>
    <lineage>
        <taxon>Bacteria</taxon>
        <taxon>Pseudomonadati</taxon>
        <taxon>Pseudomonadota</taxon>
        <taxon>Gammaproteobacteria</taxon>
        <taxon>Pseudomonadales</taxon>
        <taxon>Pseudomonadaceae</taxon>
        <taxon>Ectopseudomonas</taxon>
    </lineage>
</organism>
<proteinExistence type="predicted"/>
<dbReference type="Proteomes" id="UP000199460">
    <property type="component" value="Unassembled WGS sequence"/>
</dbReference>
<reference evidence="2" key="1">
    <citation type="submission" date="2016-10" db="EMBL/GenBank/DDBJ databases">
        <authorList>
            <person name="Varghese N."/>
            <person name="Submissions S."/>
        </authorList>
    </citation>
    <scope>NUCLEOTIDE SEQUENCE [LARGE SCALE GENOMIC DNA]</scope>
    <source>
        <strain evidence="2">JCM 18416</strain>
    </source>
</reference>